<dbReference type="RefSeq" id="YP_010754725.1">
    <property type="nucleotide sequence ID" value="NC_073462.1"/>
</dbReference>
<reference evidence="2" key="1">
    <citation type="submission" date="2018-04" db="EMBL/GenBank/DDBJ databases">
        <authorList>
            <person name="Go L.Y."/>
            <person name="Mitchell J.A."/>
        </authorList>
    </citation>
    <scope>NUCLEOTIDE SEQUENCE [LARGE SCALE GENOMIC DNA]</scope>
</reference>
<gene>
    <name evidence="1" type="primary">103</name>
    <name evidence="1" type="ORF">SEA_IBANTIK_103</name>
</gene>
<proteinExistence type="predicted"/>
<dbReference type="KEGG" id="vg:80019322"/>
<organism evidence="1 2">
    <name type="scientific">Streptomyces phage Ibantik</name>
    <dbReference type="NCBI Taxonomy" id="2182397"/>
    <lineage>
        <taxon>Viruses</taxon>
        <taxon>Duplodnaviria</taxon>
        <taxon>Heunggongvirae</taxon>
        <taxon>Uroviricota</taxon>
        <taxon>Caudoviricetes</taxon>
        <taxon>Ibantikvirus</taxon>
        <taxon>Ibantikvirus ibantik</taxon>
    </lineage>
</organism>
<evidence type="ECO:0000313" key="2">
    <source>
        <dbReference type="Proteomes" id="UP000247188"/>
    </source>
</evidence>
<evidence type="ECO:0000313" key="1">
    <source>
        <dbReference type="EMBL" id="AWN05324.1"/>
    </source>
</evidence>
<dbReference type="EMBL" id="MH155870">
    <property type="protein sequence ID" value="AWN05324.1"/>
    <property type="molecule type" value="Genomic_DNA"/>
</dbReference>
<dbReference type="Proteomes" id="UP000247188">
    <property type="component" value="Segment"/>
</dbReference>
<dbReference type="GeneID" id="80019322"/>
<protein>
    <submittedName>
        <fullName evidence="1">Uncharacterized protein</fullName>
    </submittedName>
</protein>
<sequence>MSTYLRGPVTHITYWIQVAGDAYQESSPVEIQGFMDKGFVPDIRIMAERTNK</sequence>
<keyword evidence="2" id="KW-1185">Reference proteome</keyword>
<accession>A0A2U8UNL6</accession>
<name>A0A2U8UNL6_9CAUD</name>